<accession>X0ULB2</accession>
<dbReference type="EMBL" id="BARS01015332">
    <property type="protein sequence ID" value="GAF89275.1"/>
    <property type="molecule type" value="Genomic_DNA"/>
</dbReference>
<reference evidence="1" key="1">
    <citation type="journal article" date="2014" name="Front. Microbiol.">
        <title>High frequency of phylogenetically diverse reductive dehalogenase-homologous genes in deep subseafloor sedimentary metagenomes.</title>
        <authorList>
            <person name="Kawai M."/>
            <person name="Futagami T."/>
            <person name="Toyoda A."/>
            <person name="Takaki Y."/>
            <person name="Nishi S."/>
            <person name="Hori S."/>
            <person name="Arai W."/>
            <person name="Tsubouchi T."/>
            <person name="Morono Y."/>
            <person name="Uchiyama I."/>
            <person name="Ito T."/>
            <person name="Fujiyama A."/>
            <person name="Inagaki F."/>
            <person name="Takami H."/>
        </authorList>
    </citation>
    <scope>NUCLEOTIDE SEQUENCE</scope>
    <source>
        <strain evidence="1">Expedition CK06-06</strain>
    </source>
</reference>
<protein>
    <submittedName>
        <fullName evidence="1">Uncharacterized protein</fullName>
    </submittedName>
</protein>
<dbReference type="AlphaFoldDB" id="X0ULB2"/>
<feature type="non-terminal residue" evidence="1">
    <location>
        <position position="1"/>
    </location>
</feature>
<sequence length="285" mass="29783">PGTTLGLKITRDIRYDGDMLIEVLPEAPLGFNVNTGALTLVWTGPGAPPLISSCGTLANDDLFLLYDVTAAATKTIEAQYSLAPLVKCDHQFGEVATPVTITIKGDLIVDGTQTILNTTTVQSLDHLIDLNAALAVTITDASNYVGGEDLIPGETVTGGTSGETATVFSWTPAAVGFPLSLLVVTNPTGAFSAGEIITGTTSTFSITEGGQADAFGIPAGDDTVADGGGIRLLTSTNYPADHKTILWSDAGNRWVINQGWEIQVAHSLYTRTIEPLTDNLDILGY</sequence>
<name>X0ULB2_9ZZZZ</name>
<feature type="non-terminal residue" evidence="1">
    <location>
        <position position="285"/>
    </location>
</feature>
<comment type="caution">
    <text evidence="1">The sequence shown here is derived from an EMBL/GenBank/DDBJ whole genome shotgun (WGS) entry which is preliminary data.</text>
</comment>
<evidence type="ECO:0000313" key="1">
    <source>
        <dbReference type="EMBL" id="GAF89275.1"/>
    </source>
</evidence>
<organism evidence="1">
    <name type="scientific">marine sediment metagenome</name>
    <dbReference type="NCBI Taxonomy" id="412755"/>
    <lineage>
        <taxon>unclassified sequences</taxon>
        <taxon>metagenomes</taxon>
        <taxon>ecological metagenomes</taxon>
    </lineage>
</organism>
<proteinExistence type="predicted"/>
<gene>
    <name evidence="1" type="ORF">S01H1_25390</name>
</gene>